<feature type="transmembrane region" description="Helical" evidence="8">
    <location>
        <begin position="146"/>
        <end position="166"/>
    </location>
</feature>
<dbReference type="GO" id="GO:0022857">
    <property type="term" value="F:transmembrane transporter activity"/>
    <property type="evidence" value="ECO:0007669"/>
    <property type="project" value="InterPro"/>
</dbReference>
<gene>
    <name evidence="9" type="ORF">Rsub_03035</name>
</gene>
<keyword evidence="5 8" id="KW-0472">Membrane</keyword>
<dbReference type="Gene3D" id="1.20.1250.20">
    <property type="entry name" value="MFS general substrate transporter like domains"/>
    <property type="match status" value="1"/>
</dbReference>
<evidence type="ECO:0000313" key="9">
    <source>
        <dbReference type="EMBL" id="GBF90734.1"/>
    </source>
</evidence>
<dbReference type="EMBL" id="BDRX01000019">
    <property type="protein sequence ID" value="GBF90734.1"/>
    <property type="molecule type" value="Genomic_DNA"/>
</dbReference>
<feature type="transmembrane region" description="Helical" evidence="8">
    <location>
        <begin position="408"/>
        <end position="426"/>
    </location>
</feature>
<evidence type="ECO:0000256" key="7">
    <source>
        <dbReference type="SAM" id="MobiDB-lite"/>
    </source>
</evidence>
<dbReference type="PANTHER" id="PTHR11654">
    <property type="entry name" value="OLIGOPEPTIDE TRANSPORTER-RELATED"/>
    <property type="match status" value="1"/>
</dbReference>
<evidence type="ECO:0000256" key="4">
    <source>
        <dbReference type="ARBA" id="ARBA00022989"/>
    </source>
</evidence>
<keyword evidence="10" id="KW-1185">Reference proteome</keyword>
<comment type="similarity">
    <text evidence="2 6">Belongs to the major facilitator superfamily. Proton-dependent oligopeptide transporter (POT/PTR) (TC 2.A.17) family.</text>
</comment>
<proteinExistence type="inferred from homology"/>
<dbReference type="AlphaFoldDB" id="A0A2V0NSX8"/>
<dbReference type="GO" id="GO:0006857">
    <property type="term" value="P:oligopeptide transport"/>
    <property type="evidence" value="ECO:0007669"/>
    <property type="project" value="InterPro"/>
</dbReference>
<evidence type="ECO:0000256" key="1">
    <source>
        <dbReference type="ARBA" id="ARBA00004141"/>
    </source>
</evidence>
<dbReference type="Pfam" id="PF00854">
    <property type="entry name" value="PTR2"/>
    <property type="match status" value="1"/>
</dbReference>
<feature type="transmembrane region" description="Helical" evidence="8">
    <location>
        <begin position="547"/>
        <end position="567"/>
    </location>
</feature>
<keyword evidence="4 8" id="KW-1133">Transmembrane helix</keyword>
<comment type="subcellular location">
    <subcellularLocation>
        <location evidence="1 6">Membrane</location>
        <topology evidence="1 6">Multi-pass membrane protein</topology>
    </subcellularLocation>
</comment>
<feature type="region of interest" description="Disordered" evidence="7">
    <location>
        <begin position="593"/>
        <end position="645"/>
    </location>
</feature>
<dbReference type="InterPro" id="IPR000109">
    <property type="entry name" value="POT_fam"/>
</dbReference>
<dbReference type="FunCoup" id="A0A2V0NSX8">
    <property type="interactions" value="1672"/>
</dbReference>
<feature type="region of interest" description="Disordered" evidence="7">
    <location>
        <begin position="1"/>
        <end position="26"/>
    </location>
</feature>
<sequence>MIEEIEAPRGPVGDFEAKEDGEQEHVSPRRRRKLLTACLCILGTELCERMAFIGIATNLSLYLKQYLGYSAASASQLLQVFKGTVFVTPLIGGYLADAHFGRFRTILAFSAVYLVGLLGITAVNAAPSTRPRRNAPPDGGYGPTTAAFWAFMYLIALGSGGIKPCVSSFGGDQFRDGSAQERRYRSSFFNWFYFVINLGSLIAALVVTPVQEMRGYAIGFGIPAAVFVAALALFVGGAGARLYAYVPPEGSPLRRLYQVFKCALITNARKPVPSDPSQLHDPPLGSGNVAFRMGRTPRYRRLERAALPHGRPGRYQPSLAEVEEAKALLSLGPFLLLAVLFRIGCDPISTLLPFTGDSLQRGMGAIKVPAASMSFANQLAMLASLLAYDFLVVPLARRRGWRITAMQRIGFGIILQILALLSAGFIEVARYRILARTGIARRFARALALNPKLAAGSARRFTVPMSIWWHVIPHAFEGVSETFVNAAVVEIFFTQVSEGTRSLANSLLLLAVGLSSYLAFGLNKAVAAATKSDPWISQNPFAGHYDWYMFLNAGIAMLALVVFFWVARCYRERPLTDGEAMSLAELKLSADAGEEVAHHHTHAPGHANGHGHGHADEGGADGGAPSRQGSSALMLGGGGPTSARVDSGVLQQLRAAGGPPHAHARPRHH</sequence>
<name>A0A2V0NSX8_9CHLO</name>
<feature type="transmembrane region" description="Helical" evidence="8">
    <location>
        <begin position="107"/>
        <end position="126"/>
    </location>
</feature>
<protein>
    <submittedName>
        <fullName evidence="9">Uncharacterized protein</fullName>
    </submittedName>
</protein>
<feature type="compositionally biased region" description="Basic and acidic residues" evidence="7">
    <location>
        <begin position="15"/>
        <end position="26"/>
    </location>
</feature>
<dbReference type="Proteomes" id="UP000247498">
    <property type="component" value="Unassembled WGS sequence"/>
</dbReference>
<dbReference type="InterPro" id="IPR018456">
    <property type="entry name" value="PTR2_symporter_CS"/>
</dbReference>
<dbReference type="InParanoid" id="A0A2V0NSX8"/>
<keyword evidence="3 6" id="KW-0812">Transmembrane</keyword>
<evidence type="ECO:0000256" key="6">
    <source>
        <dbReference type="RuleBase" id="RU003755"/>
    </source>
</evidence>
<comment type="caution">
    <text evidence="9">The sequence shown here is derived from an EMBL/GenBank/DDBJ whole genome shotgun (WGS) entry which is preliminary data.</text>
</comment>
<dbReference type="SUPFAM" id="SSF103473">
    <property type="entry name" value="MFS general substrate transporter"/>
    <property type="match status" value="1"/>
</dbReference>
<evidence type="ECO:0000313" key="10">
    <source>
        <dbReference type="Proteomes" id="UP000247498"/>
    </source>
</evidence>
<dbReference type="InterPro" id="IPR036259">
    <property type="entry name" value="MFS_trans_sf"/>
</dbReference>
<organism evidence="9 10">
    <name type="scientific">Raphidocelis subcapitata</name>
    <dbReference type="NCBI Taxonomy" id="307507"/>
    <lineage>
        <taxon>Eukaryota</taxon>
        <taxon>Viridiplantae</taxon>
        <taxon>Chlorophyta</taxon>
        <taxon>core chlorophytes</taxon>
        <taxon>Chlorophyceae</taxon>
        <taxon>CS clade</taxon>
        <taxon>Sphaeropleales</taxon>
        <taxon>Selenastraceae</taxon>
        <taxon>Raphidocelis</taxon>
    </lineage>
</organism>
<dbReference type="GO" id="GO:0016020">
    <property type="term" value="C:membrane"/>
    <property type="evidence" value="ECO:0007669"/>
    <property type="project" value="UniProtKB-SubCell"/>
</dbReference>
<feature type="transmembrane region" description="Helical" evidence="8">
    <location>
        <begin position="34"/>
        <end position="56"/>
    </location>
</feature>
<feature type="transmembrane region" description="Helical" evidence="8">
    <location>
        <begin position="375"/>
        <end position="396"/>
    </location>
</feature>
<dbReference type="PROSITE" id="PS01023">
    <property type="entry name" value="PTR2_2"/>
    <property type="match status" value="1"/>
</dbReference>
<feature type="transmembrane region" description="Helical" evidence="8">
    <location>
        <begin position="187"/>
        <end position="210"/>
    </location>
</feature>
<evidence type="ECO:0000256" key="5">
    <source>
        <dbReference type="ARBA" id="ARBA00023136"/>
    </source>
</evidence>
<evidence type="ECO:0000256" key="8">
    <source>
        <dbReference type="SAM" id="Phobius"/>
    </source>
</evidence>
<accession>A0A2V0NSX8</accession>
<keyword evidence="6" id="KW-0813">Transport</keyword>
<evidence type="ECO:0000256" key="3">
    <source>
        <dbReference type="ARBA" id="ARBA00022692"/>
    </source>
</evidence>
<dbReference type="OrthoDB" id="8904098at2759"/>
<feature type="transmembrane region" description="Helical" evidence="8">
    <location>
        <begin position="505"/>
        <end position="527"/>
    </location>
</feature>
<feature type="transmembrane region" description="Helical" evidence="8">
    <location>
        <begin position="76"/>
        <end position="95"/>
    </location>
</feature>
<reference evidence="9 10" key="1">
    <citation type="journal article" date="2018" name="Sci. Rep.">
        <title>Raphidocelis subcapitata (=Pseudokirchneriella subcapitata) provides an insight into genome evolution and environmental adaptations in the Sphaeropleales.</title>
        <authorList>
            <person name="Suzuki S."/>
            <person name="Yamaguchi H."/>
            <person name="Nakajima N."/>
            <person name="Kawachi M."/>
        </authorList>
    </citation>
    <scope>NUCLEOTIDE SEQUENCE [LARGE SCALE GENOMIC DNA]</scope>
    <source>
        <strain evidence="9 10">NIES-35</strain>
    </source>
</reference>
<feature type="transmembrane region" description="Helical" evidence="8">
    <location>
        <begin position="216"/>
        <end position="235"/>
    </location>
</feature>
<evidence type="ECO:0000256" key="2">
    <source>
        <dbReference type="ARBA" id="ARBA00005982"/>
    </source>
</evidence>